<keyword evidence="2" id="KW-1185">Reference proteome</keyword>
<dbReference type="RefSeq" id="WP_078497522.1">
    <property type="nucleotide sequence ID" value="NZ_MSZX01000002.1"/>
</dbReference>
<protein>
    <submittedName>
        <fullName evidence="1">Bacillithiol system protein</fullName>
    </submittedName>
</protein>
<evidence type="ECO:0000313" key="1">
    <source>
        <dbReference type="EMBL" id="OPA80173.1"/>
    </source>
</evidence>
<sequence length="120" mass="13826">MSGLIMIQTEEQLTEWLQKTCETPLFLYKHSTHCGPSRNAHVTIHRFIDHFPERSSKFLFAVIRVIEEKSISNQVTQLLGIPHQSPQVLLIRDNKVLWHASHQRIHVNSLCAAADQFFPG</sequence>
<dbReference type="Pfam" id="PF11009">
    <property type="entry name" value="BrxC"/>
    <property type="match status" value="1"/>
</dbReference>
<dbReference type="Gene3D" id="3.40.30.10">
    <property type="entry name" value="Glutaredoxin"/>
    <property type="match status" value="1"/>
</dbReference>
<dbReference type="SUPFAM" id="SSF52833">
    <property type="entry name" value="Thioredoxin-like"/>
    <property type="match status" value="1"/>
</dbReference>
<dbReference type="Proteomes" id="UP000190188">
    <property type="component" value="Unassembled WGS sequence"/>
</dbReference>
<dbReference type="InterPro" id="IPR036249">
    <property type="entry name" value="Thioredoxin-like_sf"/>
</dbReference>
<evidence type="ECO:0000313" key="2">
    <source>
        <dbReference type="Proteomes" id="UP000190188"/>
    </source>
</evidence>
<dbReference type="EMBL" id="MSZX01000002">
    <property type="protein sequence ID" value="OPA80173.1"/>
    <property type="molecule type" value="Genomic_DNA"/>
</dbReference>
<dbReference type="NCBIfam" id="TIGR04019">
    <property type="entry name" value="B_thiol_YtxJ"/>
    <property type="match status" value="1"/>
</dbReference>
<proteinExistence type="predicted"/>
<dbReference type="InterPro" id="IPR022551">
    <property type="entry name" value="BrxC"/>
</dbReference>
<accession>A0A1T2XKF6</accession>
<dbReference type="OrthoDB" id="677051at2"/>
<gene>
    <name evidence="1" type="ORF">BVG16_05355</name>
</gene>
<dbReference type="STRING" id="1324314.BVG16_05355"/>
<dbReference type="AlphaFoldDB" id="A0A1T2XKF6"/>
<reference evidence="1 2" key="1">
    <citation type="submission" date="2017-01" db="EMBL/GenBank/DDBJ databases">
        <title>Genome analysis of Paenibacillus selenitrireducens ES3-24.</title>
        <authorList>
            <person name="Xu D."/>
            <person name="Yao R."/>
            <person name="Zheng S."/>
        </authorList>
    </citation>
    <scope>NUCLEOTIDE SEQUENCE [LARGE SCALE GENOMIC DNA]</scope>
    <source>
        <strain evidence="1 2">ES3-24</strain>
    </source>
</reference>
<comment type="caution">
    <text evidence="1">The sequence shown here is derived from an EMBL/GenBank/DDBJ whole genome shotgun (WGS) entry which is preliminary data.</text>
</comment>
<organism evidence="1 2">
    <name type="scientific">Paenibacillus selenitireducens</name>
    <dbReference type="NCBI Taxonomy" id="1324314"/>
    <lineage>
        <taxon>Bacteria</taxon>
        <taxon>Bacillati</taxon>
        <taxon>Bacillota</taxon>
        <taxon>Bacilli</taxon>
        <taxon>Bacillales</taxon>
        <taxon>Paenibacillaceae</taxon>
        <taxon>Paenibacillus</taxon>
    </lineage>
</organism>
<name>A0A1T2XKF6_9BACL</name>